<dbReference type="AlphaFoldDB" id="A0A8K1FNN7"/>
<keyword evidence="4" id="KW-0418">Kinase</keyword>
<evidence type="ECO:0008006" key="13">
    <source>
        <dbReference type="Google" id="ProtNLM"/>
    </source>
</evidence>
<dbReference type="Gene3D" id="2.30.30.40">
    <property type="entry name" value="SH3 Domains"/>
    <property type="match status" value="1"/>
</dbReference>
<dbReference type="SMART" id="SM00326">
    <property type="entry name" value="SH3"/>
    <property type="match status" value="2"/>
</dbReference>
<dbReference type="GO" id="GO:0004672">
    <property type="term" value="F:protein kinase activity"/>
    <property type="evidence" value="ECO:0007669"/>
    <property type="project" value="InterPro"/>
</dbReference>
<accession>A0A8K1FNN7</accession>
<dbReference type="Proteomes" id="UP000794436">
    <property type="component" value="Unassembled WGS sequence"/>
</dbReference>
<dbReference type="OrthoDB" id="266718at2759"/>
<dbReference type="Pfam" id="PF00069">
    <property type="entry name" value="Pkinase"/>
    <property type="match status" value="1"/>
</dbReference>
<feature type="region of interest" description="Disordered" evidence="8">
    <location>
        <begin position="349"/>
        <end position="372"/>
    </location>
</feature>
<dbReference type="InterPro" id="IPR008271">
    <property type="entry name" value="Ser/Thr_kinase_AS"/>
</dbReference>
<keyword evidence="5 7" id="KW-0067">ATP-binding</keyword>
<keyword evidence="1 6" id="KW-0728">SH3 domain</keyword>
<dbReference type="PROSITE" id="PS00107">
    <property type="entry name" value="PROTEIN_KINASE_ATP"/>
    <property type="match status" value="1"/>
</dbReference>
<evidence type="ECO:0000256" key="3">
    <source>
        <dbReference type="ARBA" id="ARBA00022741"/>
    </source>
</evidence>
<dbReference type="InterPro" id="IPR050538">
    <property type="entry name" value="MAP_kinase_kinase_kinase"/>
</dbReference>
<dbReference type="SMART" id="SM00220">
    <property type="entry name" value="S_TKc"/>
    <property type="match status" value="1"/>
</dbReference>
<organism evidence="11 12">
    <name type="scientific">Pythium oligandrum</name>
    <name type="common">Mycoparasitic fungus</name>
    <dbReference type="NCBI Taxonomy" id="41045"/>
    <lineage>
        <taxon>Eukaryota</taxon>
        <taxon>Sar</taxon>
        <taxon>Stramenopiles</taxon>
        <taxon>Oomycota</taxon>
        <taxon>Peronosporomycetes</taxon>
        <taxon>Pythiales</taxon>
        <taxon>Pythiaceae</taxon>
        <taxon>Pythium</taxon>
    </lineage>
</organism>
<dbReference type="InterPro" id="IPR001452">
    <property type="entry name" value="SH3_domain"/>
</dbReference>
<evidence type="ECO:0000256" key="6">
    <source>
        <dbReference type="PROSITE-ProRule" id="PRU00192"/>
    </source>
</evidence>
<dbReference type="PANTHER" id="PTHR48016:SF56">
    <property type="entry name" value="MAPKK KINASE"/>
    <property type="match status" value="1"/>
</dbReference>
<evidence type="ECO:0000313" key="11">
    <source>
        <dbReference type="EMBL" id="TMW64813.1"/>
    </source>
</evidence>
<dbReference type="InterPro" id="IPR000719">
    <property type="entry name" value="Prot_kinase_dom"/>
</dbReference>
<keyword evidence="3 7" id="KW-0547">Nucleotide-binding</keyword>
<dbReference type="PANTHER" id="PTHR48016">
    <property type="entry name" value="MAP KINASE KINASE KINASE SSK2-RELATED-RELATED"/>
    <property type="match status" value="1"/>
</dbReference>
<name>A0A8K1FNN7_PYTOL</name>
<sequence>MTTMPLETELQLSFLSAQTLVWQQGPSIGTGRFGQVFMALCVPTGDFVAVKQIFIQEEYEQGNDTSSLCMQRTLALDKIEREVEIVQSLDHPSIVRFLGAERRGPAYNIFMEYAPAGSMSRLLKELGPFEEDDICRYIQQLTEGVAYLHEQGIAHRDLKCANLLFAPDGSIRIADFGSAKRVAPVDPDEEGMKDEFENPQETARSVREGLGSPYWMAPELVRAERGSDGWCKADVWGIGCVMIELATGRPPWENHSNPLTAMFHIASQDALPVIPPNLSEFARSFLLLCLDKNPHSRPSAAELLSHPFLKHPSVFIEDFDPKVLISAGSRAAMTSSLIGIDAELVTKETSHFPHSKSPPPSPAHSSGSSSVANEAYSSDDEVMVSGVVGSSALIAPVLSSSPQMALGRVRAIADYDSMGPSELSLRGGQELVVVDVNAFGWWRGQVATASAEQTGGWFPSTYVEWLPTSDHVIIKRAHTPAVDSSDELPLQSGDEVLILRCEWREEQLQALGTDRNGRQGWFPFSCVFDVLS</sequence>
<dbReference type="InterPro" id="IPR036028">
    <property type="entry name" value="SH3-like_dom_sf"/>
</dbReference>
<evidence type="ECO:0000256" key="4">
    <source>
        <dbReference type="ARBA" id="ARBA00022777"/>
    </source>
</evidence>
<proteinExistence type="predicted"/>
<protein>
    <recommendedName>
        <fullName evidence="13">STE/STE11 protein kinase</fullName>
    </recommendedName>
</protein>
<dbReference type="SUPFAM" id="SSF56112">
    <property type="entry name" value="Protein kinase-like (PK-like)"/>
    <property type="match status" value="1"/>
</dbReference>
<dbReference type="SUPFAM" id="SSF50044">
    <property type="entry name" value="SH3-domain"/>
    <property type="match status" value="2"/>
</dbReference>
<feature type="region of interest" description="Disordered" evidence="8">
    <location>
        <begin position="183"/>
        <end position="202"/>
    </location>
</feature>
<evidence type="ECO:0000259" key="9">
    <source>
        <dbReference type="PROSITE" id="PS50002"/>
    </source>
</evidence>
<dbReference type="EMBL" id="SPLM01000038">
    <property type="protein sequence ID" value="TMW64813.1"/>
    <property type="molecule type" value="Genomic_DNA"/>
</dbReference>
<evidence type="ECO:0000256" key="7">
    <source>
        <dbReference type="PROSITE-ProRule" id="PRU10141"/>
    </source>
</evidence>
<evidence type="ECO:0000256" key="1">
    <source>
        <dbReference type="ARBA" id="ARBA00022443"/>
    </source>
</evidence>
<feature type="compositionally biased region" description="Low complexity" evidence="8">
    <location>
        <begin position="363"/>
        <end position="372"/>
    </location>
</feature>
<dbReference type="InterPro" id="IPR011009">
    <property type="entry name" value="Kinase-like_dom_sf"/>
</dbReference>
<feature type="domain" description="Protein kinase" evidence="10">
    <location>
        <begin position="22"/>
        <end position="309"/>
    </location>
</feature>
<evidence type="ECO:0000256" key="2">
    <source>
        <dbReference type="ARBA" id="ARBA00022679"/>
    </source>
</evidence>
<keyword evidence="12" id="KW-1185">Reference proteome</keyword>
<dbReference type="PROSITE" id="PS50011">
    <property type="entry name" value="PROTEIN_KINASE_DOM"/>
    <property type="match status" value="1"/>
</dbReference>
<dbReference type="GO" id="GO:0005524">
    <property type="term" value="F:ATP binding"/>
    <property type="evidence" value="ECO:0007669"/>
    <property type="project" value="UniProtKB-UniRule"/>
</dbReference>
<feature type="domain" description="SH3" evidence="9">
    <location>
        <begin position="404"/>
        <end position="468"/>
    </location>
</feature>
<evidence type="ECO:0000256" key="8">
    <source>
        <dbReference type="SAM" id="MobiDB-lite"/>
    </source>
</evidence>
<gene>
    <name evidence="11" type="ORF">Poli38472_008980</name>
</gene>
<comment type="caution">
    <text evidence="11">The sequence shown here is derived from an EMBL/GenBank/DDBJ whole genome shotgun (WGS) entry which is preliminary data.</text>
</comment>
<reference evidence="11" key="1">
    <citation type="submission" date="2019-03" db="EMBL/GenBank/DDBJ databases">
        <title>Long read genome sequence of the mycoparasitic Pythium oligandrum ATCC 38472 isolated from sugarbeet rhizosphere.</title>
        <authorList>
            <person name="Gaulin E."/>
        </authorList>
    </citation>
    <scope>NUCLEOTIDE SEQUENCE</scope>
    <source>
        <strain evidence="11">ATCC 38472_TT</strain>
    </source>
</reference>
<dbReference type="PROSITE" id="PS00108">
    <property type="entry name" value="PROTEIN_KINASE_ST"/>
    <property type="match status" value="1"/>
</dbReference>
<dbReference type="InterPro" id="IPR017441">
    <property type="entry name" value="Protein_kinase_ATP_BS"/>
</dbReference>
<dbReference type="Pfam" id="PF00018">
    <property type="entry name" value="SH3_1"/>
    <property type="match status" value="1"/>
</dbReference>
<evidence type="ECO:0000259" key="10">
    <source>
        <dbReference type="PROSITE" id="PS50011"/>
    </source>
</evidence>
<evidence type="ECO:0000256" key="5">
    <source>
        <dbReference type="ARBA" id="ARBA00022840"/>
    </source>
</evidence>
<dbReference type="PROSITE" id="PS50002">
    <property type="entry name" value="SH3"/>
    <property type="match status" value="1"/>
</dbReference>
<feature type="binding site" evidence="7">
    <location>
        <position position="51"/>
    </location>
    <ligand>
        <name>ATP</name>
        <dbReference type="ChEBI" id="CHEBI:30616"/>
    </ligand>
</feature>
<evidence type="ECO:0000313" key="12">
    <source>
        <dbReference type="Proteomes" id="UP000794436"/>
    </source>
</evidence>
<keyword evidence="2" id="KW-0808">Transferase</keyword>
<dbReference type="Gene3D" id="1.10.510.10">
    <property type="entry name" value="Transferase(Phosphotransferase) domain 1"/>
    <property type="match status" value="1"/>
</dbReference>
<dbReference type="CDD" id="cd06606">
    <property type="entry name" value="STKc_MAPKKK"/>
    <property type="match status" value="1"/>
</dbReference>